<keyword evidence="2" id="KW-1185">Reference proteome</keyword>
<reference evidence="1 2" key="1">
    <citation type="journal article" date="2018" name="New Phytol.">
        <title>Phylogenomics of Endogonaceae and evolution of mycorrhizas within Mucoromycota.</title>
        <authorList>
            <person name="Chang Y."/>
            <person name="Desiro A."/>
            <person name="Na H."/>
            <person name="Sandor L."/>
            <person name="Lipzen A."/>
            <person name="Clum A."/>
            <person name="Barry K."/>
            <person name="Grigoriev I.V."/>
            <person name="Martin F.M."/>
            <person name="Stajich J.E."/>
            <person name="Smith M.E."/>
            <person name="Bonito G."/>
            <person name="Spatafora J.W."/>
        </authorList>
    </citation>
    <scope>NUCLEOTIDE SEQUENCE [LARGE SCALE GENOMIC DNA]</scope>
    <source>
        <strain evidence="1 2">AD002</strain>
    </source>
</reference>
<proteinExistence type="predicted"/>
<evidence type="ECO:0000313" key="2">
    <source>
        <dbReference type="Proteomes" id="UP000274822"/>
    </source>
</evidence>
<protein>
    <submittedName>
        <fullName evidence="1">Uncharacterized protein</fullName>
    </submittedName>
</protein>
<organism evidence="1 2">
    <name type="scientific">Jimgerdemannia flammicorona</name>
    <dbReference type="NCBI Taxonomy" id="994334"/>
    <lineage>
        <taxon>Eukaryota</taxon>
        <taxon>Fungi</taxon>
        <taxon>Fungi incertae sedis</taxon>
        <taxon>Mucoromycota</taxon>
        <taxon>Mucoromycotina</taxon>
        <taxon>Endogonomycetes</taxon>
        <taxon>Endogonales</taxon>
        <taxon>Endogonaceae</taxon>
        <taxon>Jimgerdemannia</taxon>
    </lineage>
</organism>
<gene>
    <name evidence="1" type="ORF">BC938DRAFT_483745</name>
</gene>
<comment type="caution">
    <text evidence="1">The sequence shown here is derived from an EMBL/GenBank/DDBJ whole genome shotgun (WGS) entry which is preliminary data.</text>
</comment>
<name>A0A433QB99_9FUNG</name>
<dbReference type="AlphaFoldDB" id="A0A433QB99"/>
<evidence type="ECO:0000313" key="1">
    <source>
        <dbReference type="EMBL" id="RUS27076.1"/>
    </source>
</evidence>
<dbReference type="EMBL" id="RBNJ01009098">
    <property type="protein sequence ID" value="RUS27076.1"/>
    <property type="molecule type" value="Genomic_DNA"/>
</dbReference>
<accession>A0A433QB99</accession>
<sequence>MSSPAADNVKETVQQIADGPRQCTKPDQKGRLAACALRLAG</sequence>
<dbReference type="Proteomes" id="UP000274822">
    <property type="component" value="Unassembled WGS sequence"/>
</dbReference>